<reference evidence="1" key="1">
    <citation type="submission" date="2021-02" db="EMBL/GenBank/DDBJ databases">
        <authorList>
            <person name="Palmer J.M."/>
        </authorList>
    </citation>
    <scope>NUCLEOTIDE SEQUENCE</scope>
    <source>
        <strain evidence="1">SCRP23</strain>
    </source>
</reference>
<protein>
    <submittedName>
        <fullName evidence="1">Uncharacterized protein</fullName>
    </submittedName>
</protein>
<comment type="caution">
    <text evidence="1">The sequence shown here is derived from an EMBL/GenBank/DDBJ whole genome shotgun (WGS) entry which is preliminary data.</text>
</comment>
<evidence type="ECO:0000313" key="1">
    <source>
        <dbReference type="EMBL" id="KAG7398275.1"/>
    </source>
</evidence>
<sequence>MMSSPPPEAGVVDLLKRLRSHIYKRSRSNLRNVVPIYERLLRPCAQEDDSAQHRLLEIRAKLLACGGDADVADAVDRMDQVVERCLELSEQEKKQRIVSIVTSPVPIEEMMRLLTALAGGQDGETFVLEDPMRLTTEGSRHTILL</sequence>
<keyword evidence="2" id="KW-1185">Reference proteome</keyword>
<proteinExistence type="predicted"/>
<dbReference type="Proteomes" id="UP000693981">
    <property type="component" value="Unassembled WGS sequence"/>
</dbReference>
<name>A0A8T1WXD9_9STRA</name>
<gene>
    <name evidence="1" type="ORF">PHYBOEH_011359</name>
</gene>
<organism evidence="1 2">
    <name type="scientific">Phytophthora boehmeriae</name>
    <dbReference type="NCBI Taxonomy" id="109152"/>
    <lineage>
        <taxon>Eukaryota</taxon>
        <taxon>Sar</taxon>
        <taxon>Stramenopiles</taxon>
        <taxon>Oomycota</taxon>
        <taxon>Peronosporomycetes</taxon>
        <taxon>Peronosporales</taxon>
        <taxon>Peronosporaceae</taxon>
        <taxon>Phytophthora</taxon>
    </lineage>
</organism>
<evidence type="ECO:0000313" key="2">
    <source>
        <dbReference type="Proteomes" id="UP000693981"/>
    </source>
</evidence>
<accession>A0A8T1WXD9</accession>
<dbReference type="EMBL" id="JAGDFL010000085">
    <property type="protein sequence ID" value="KAG7398275.1"/>
    <property type="molecule type" value="Genomic_DNA"/>
</dbReference>
<dbReference type="AlphaFoldDB" id="A0A8T1WXD9"/>
<dbReference type="OrthoDB" id="128027at2759"/>